<sequence length="311" mass="34440">MMSFSCDQVARRCPHRPQFSQQALVGKRACTSSSDRVLCSPWQSLRRWPCWPHFQQRPLNSSELVRLLLPCWTCVRRAVSAAYLLGAPVSHRFAPADPPVRLRKYLVTVPSPFLLGPQGTHDAPATPSPELAVGETHPVDVFFPSATPCTPRPGTHFRSASLTPQPPQCMSIVGSPSCVPGSPALARTNWPRAVVLSPGHSSPLLERAAQTVPAWYASQAACPLTHALENPWAHKARAIPLHPRRPPPVQRKRVCAGESLARMELYIITSMVFQNFSIAPAPGESINLTPNLDAFFFRKPMYNEFIFSMRK</sequence>
<dbReference type="GO" id="GO:0005506">
    <property type="term" value="F:iron ion binding"/>
    <property type="evidence" value="ECO:0007669"/>
    <property type="project" value="InterPro"/>
</dbReference>
<evidence type="ECO:0000256" key="1">
    <source>
        <dbReference type="ARBA" id="ARBA00010617"/>
    </source>
</evidence>
<evidence type="ECO:0000313" key="3">
    <source>
        <dbReference type="EMBL" id="MPC52582.1"/>
    </source>
</evidence>
<dbReference type="SUPFAM" id="SSF48264">
    <property type="entry name" value="Cytochrome P450"/>
    <property type="match status" value="1"/>
</dbReference>
<comment type="caution">
    <text evidence="3">The sequence shown here is derived from an EMBL/GenBank/DDBJ whole genome shotgun (WGS) entry which is preliminary data.</text>
</comment>
<keyword evidence="2" id="KW-0503">Monooxygenase</keyword>
<dbReference type="Gene3D" id="1.10.630.10">
    <property type="entry name" value="Cytochrome P450"/>
    <property type="match status" value="1"/>
</dbReference>
<organism evidence="3 4">
    <name type="scientific">Portunus trituberculatus</name>
    <name type="common">Swimming crab</name>
    <name type="synonym">Neptunus trituberculatus</name>
    <dbReference type="NCBI Taxonomy" id="210409"/>
    <lineage>
        <taxon>Eukaryota</taxon>
        <taxon>Metazoa</taxon>
        <taxon>Ecdysozoa</taxon>
        <taxon>Arthropoda</taxon>
        <taxon>Crustacea</taxon>
        <taxon>Multicrustacea</taxon>
        <taxon>Malacostraca</taxon>
        <taxon>Eumalacostraca</taxon>
        <taxon>Eucarida</taxon>
        <taxon>Decapoda</taxon>
        <taxon>Pleocyemata</taxon>
        <taxon>Brachyura</taxon>
        <taxon>Eubrachyura</taxon>
        <taxon>Portunoidea</taxon>
        <taxon>Portunidae</taxon>
        <taxon>Portuninae</taxon>
        <taxon>Portunus</taxon>
    </lineage>
</organism>
<dbReference type="GO" id="GO:0020037">
    <property type="term" value="F:heme binding"/>
    <property type="evidence" value="ECO:0007669"/>
    <property type="project" value="InterPro"/>
</dbReference>
<dbReference type="Proteomes" id="UP000324222">
    <property type="component" value="Unassembled WGS sequence"/>
</dbReference>
<name>A0A5B7G115_PORTR</name>
<dbReference type="InterPro" id="IPR036396">
    <property type="entry name" value="Cyt_P450_sf"/>
</dbReference>
<evidence type="ECO:0000313" key="4">
    <source>
        <dbReference type="Proteomes" id="UP000324222"/>
    </source>
</evidence>
<gene>
    <name evidence="3" type="ORF">E2C01_046454</name>
</gene>
<dbReference type="OrthoDB" id="1055148at2759"/>
<keyword evidence="4" id="KW-1185">Reference proteome</keyword>
<accession>A0A5B7G115</accession>
<reference evidence="3 4" key="1">
    <citation type="submission" date="2019-05" db="EMBL/GenBank/DDBJ databases">
        <title>Another draft genome of Portunus trituberculatus and its Hox gene families provides insights of decapod evolution.</title>
        <authorList>
            <person name="Jeong J.-H."/>
            <person name="Song I."/>
            <person name="Kim S."/>
            <person name="Choi T."/>
            <person name="Kim D."/>
            <person name="Ryu S."/>
            <person name="Kim W."/>
        </authorList>
    </citation>
    <scope>NUCLEOTIDE SEQUENCE [LARGE SCALE GENOMIC DNA]</scope>
    <source>
        <tissue evidence="3">Muscle</tissue>
    </source>
</reference>
<keyword evidence="2" id="KW-0560">Oxidoreductase</keyword>
<evidence type="ECO:0000256" key="2">
    <source>
        <dbReference type="ARBA" id="ARBA00023033"/>
    </source>
</evidence>
<dbReference type="GO" id="GO:0016705">
    <property type="term" value="F:oxidoreductase activity, acting on paired donors, with incorporation or reduction of molecular oxygen"/>
    <property type="evidence" value="ECO:0007669"/>
    <property type="project" value="InterPro"/>
</dbReference>
<dbReference type="InterPro" id="IPR001128">
    <property type="entry name" value="Cyt_P450"/>
</dbReference>
<dbReference type="GO" id="GO:0004497">
    <property type="term" value="F:monooxygenase activity"/>
    <property type="evidence" value="ECO:0007669"/>
    <property type="project" value="UniProtKB-KW"/>
</dbReference>
<comment type="similarity">
    <text evidence="1">Belongs to the cytochrome P450 family.</text>
</comment>
<protein>
    <submittedName>
        <fullName evidence="3">Uncharacterized protein</fullName>
    </submittedName>
</protein>
<proteinExistence type="inferred from homology"/>
<dbReference type="AlphaFoldDB" id="A0A5B7G115"/>
<dbReference type="Pfam" id="PF00067">
    <property type="entry name" value="p450"/>
    <property type="match status" value="1"/>
</dbReference>
<dbReference type="EMBL" id="VSRR010010994">
    <property type="protein sequence ID" value="MPC52582.1"/>
    <property type="molecule type" value="Genomic_DNA"/>
</dbReference>